<gene>
    <name evidence="4" type="ORF">LIER_37521</name>
</gene>
<evidence type="ECO:0000313" key="4">
    <source>
        <dbReference type="EMBL" id="GAA0152583.1"/>
    </source>
</evidence>
<evidence type="ECO:0000313" key="5">
    <source>
        <dbReference type="Proteomes" id="UP001454036"/>
    </source>
</evidence>
<accession>A0AAV3PQV1</accession>
<keyword evidence="5" id="KW-1185">Reference proteome</keyword>
<dbReference type="Proteomes" id="UP001454036">
    <property type="component" value="Unassembled WGS sequence"/>
</dbReference>
<reference evidence="4 5" key="1">
    <citation type="submission" date="2024-01" db="EMBL/GenBank/DDBJ databases">
        <title>The complete chloroplast genome sequence of Lithospermum erythrorhizon: insights into the phylogenetic relationship among Boraginaceae species and the maternal lineages of purple gromwells.</title>
        <authorList>
            <person name="Okada T."/>
            <person name="Watanabe K."/>
        </authorList>
    </citation>
    <scope>NUCLEOTIDE SEQUENCE [LARGE SCALE GENOMIC DNA]</scope>
</reference>
<feature type="region of interest" description="Disordered" evidence="3">
    <location>
        <begin position="1"/>
        <end position="50"/>
    </location>
</feature>
<evidence type="ECO:0000256" key="3">
    <source>
        <dbReference type="SAM" id="MobiDB-lite"/>
    </source>
</evidence>
<organism evidence="4 5">
    <name type="scientific">Lithospermum erythrorhizon</name>
    <name type="common">Purple gromwell</name>
    <name type="synonym">Lithospermum officinale var. erythrorhizon</name>
    <dbReference type="NCBI Taxonomy" id="34254"/>
    <lineage>
        <taxon>Eukaryota</taxon>
        <taxon>Viridiplantae</taxon>
        <taxon>Streptophyta</taxon>
        <taxon>Embryophyta</taxon>
        <taxon>Tracheophyta</taxon>
        <taxon>Spermatophyta</taxon>
        <taxon>Magnoliopsida</taxon>
        <taxon>eudicotyledons</taxon>
        <taxon>Gunneridae</taxon>
        <taxon>Pentapetalae</taxon>
        <taxon>asterids</taxon>
        <taxon>lamiids</taxon>
        <taxon>Boraginales</taxon>
        <taxon>Boraginaceae</taxon>
        <taxon>Boraginoideae</taxon>
        <taxon>Lithospermeae</taxon>
        <taxon>Lithospermum</taxon>
    </lineage>
</organism>
<feature type="compositionally biased region" description="Basic and acidic residues" evidence="3">
    <location>
        <begin position="41"/>
        <end position="50"/>
    </location>
</feature>
<dbReference type="GO" id="GO:0005634">
    <property type="term" value="C:nucleus"/>
    <property type="evidence" value="ECO:0007669"/>
    <property type="project" value="TreeGrafter"/>
</dbReference>
<keyword evidence="1" id="KW-0649">Protein kinase inhibitor</keyword>
<dbReference type="InterPro" id="IPR040389">
    <property type="entry name" value="SMR"/>
</dbReference>
<feature type="region of interest" description="Disordered" evidence="3">
    <location>
        <begin position="74"/>
        <end position="108"/>
    </location>
</feature>
<protein>
    <submittedName>
        <fullName evidence="4">Uncharacterized protein</fullName>
    </submittedName>
</protein>
<proteinExistence type="predicted"/>
<evidence type="ECO:0000256" key="2">
    <source>
        <dbReference type="ARBA" id="ARBA00023306"/>
    </source>
</evidence>
<feature type="compositionally biased region" description="Polar residues" evidence="3">
    <location>
        <begin position="12"/>
        <end position="28"/>
    </location>
</feature>
<keyword evidence="2" id="KW-0131">Cell cycle</keyword>
<sequence length="151" mass="17151">MGLPNHSDLILSEQNMSKIQERSQPTTSEEVNLINEEEERSQEKQKDFPKEGVTQCDGVCVSWLKIIKMPSFEEGKEEEQCTTPKSKDHKIRAIFPPTPKKPKTLPSTKRKCYDDKRVIILDCSKEIEALFPPSFLAELGGKIKKGRASFA</sequence>
<evidence type="ECO:0000256" key="1">
    <source>
        <dbReference type="ARBA" id="ARBA00023013"/>
    </source>
</evidence>
<comment type="caution">
    <text evidence="4">The sequence shown here is derived from an EMBL/GenBank/DDBJ whole genome shotgun (WGS) entry which is preliminary data.</text>
</comment>
<dbReference type="PANTHER" id="PTHR33142">
    <property type="entry name" value="CYCLIN-DEPENDENT PROTEIN KINASE INHIBITOR SMR13"/>
    <property type="match status" value="1"/>
</dbReference>
<dbReference type="PANTHER" id="PTHR33142:SF114">
    <property type="entry name" value="CYCLIN-DEPENDENT PROTEIN KINASE INHIBITOR SMR14"/>
    <property type="match status" value="1"/>
</dbReference>
<dbReference type="GO" id="GO:0032875">
    <property type="term" value="P:regulation of DNA endoreduplication"/>
    <property type="evidence" value="ECO:0007669"/>
    <property type="project" value="InterPro"/>
</dbReference>
<dbReference type="EMBL" id="BAABME010018096">
    <property type="protein sequence ID" value="GAA0152583.1"/>
    <property type="molecule type" value="Genomic_DNA"/>
</dbReference>
<dbReference type="GO" id="GO:0004860">
    <property type="term" value="F:protein kinase inhibitor activity"/>
    <property type="evidence" value="ECO:0007669"/>
    <property type="project" value="UniProtKB-KW"/>
</dbReference>
<name>A0AAV3PQV1_LITER</name>
<dbReference type="AlphaFoldDB" id="A0AAV3PQV1"/>